<dbReference type="Pfam" id="PF01168">
    <property type="entry name" value="Ala_racemase_N"/>
    <property type="match status" value="1"/>
</dbReference>
<dbReference type="NCBIfam" id="TIGR00492">
    <property type="entry name" value="alr"/>
    <property type="match status" value="1"/>
</dbReference>
<dbReference type="SMART" id="SM01005">
    <property type="entry name" value="Ala_racemase_C"/>
    <property type="match status" value="1"/>
</dbReference>
<feature type="active site" description="Proton acceptor; specific for D-alanine" evidence="4">
    <location>
        <position position="37"/>
    </location>
</feature>
<reference evidence="8 9" key="1">
    <citation type="journal article" date="2014" name="Int. J. Syst. Evol. Microbiol.">
        <title>Complete genome sequence of Corynebacterium casei LMG S-19264T (=DSM 44701T), isolated from a smear-ripened cheese.</title>
        <authorList>
            <consortium name="US DOE Joint Genome Institute (JGI-PGF)"/>
            <person name="Walter F."/>
            <person name="Albersmeier A."/>
            <person name="Kalinowski J."/>
            <person name="Ruckert C."/>
        </authorList>
    </citation>
    <scope>NUCLEOTIDE SEQUENCE [LARGE SCALE GENOMIC DNA]</scope>
    <source>
        <strain evidence="8 9">NBRC 112289</strain>
    </source>
</reference>
<feature type="modified residue" description="N6-(pyridoxal phosphate)lysine" evidence="4 5">
    <location>
        <position position="37"/>
    </location>
</feature>
<dbReference type="GO" id="GO:0008784">
    <property type="term" value="F:alanine racemase activity"/>
    <property type="evidence" value="ECO:0007669"/>
    <property type="project" value="UniProtKB-UniRule"/>
</dbReference>
<comment type="caution">
    <text evidence="8">The sequence shown here is derived from an EMBL/GenBank/DDBJ whole genome shotgun (WGS) entry which is preliminary data.</text>
</comment>
<protein>
    <recommendedName>
        <fullName evidence="4">Alanine racemase</fullName>
        <ecNumber evidence="4">5.1.1.1</ecNumber>
    </recommendedName>
</protein>
<comment type="function">
    <text evidence="4">Catalyzes the interconversion of L-alanine and D-alanine. May also act on other amino acids.</text>
</comment>
<evidence type="ECO:0000313" key="8">
    <source>
        <dbReference type="EMBL" id="GMA28181.1"/>
    </source>
</evidence>
<accession>A0AA37UI32</accession>
<keyword evidence="9" id="KW-1185">Reference proteome</keyword>
<evidence type="ECO:0000256" key="1">
    <source>
        <dbReference type="ARBA" id="ARBA00001933"/>
    </source>
</evidence>
<dbReference type="Gene3D" id="2.40.37.10">
    <property type="entry name" value="Lyase, Ornithine Decarboxylase, Chain A, domain 1"/>
    <property type="match status" value="1"/>
</dbReference>
<evidence type="ECO:0000256" key="2">
    <source>
        <dbReference type="ARBA" id="ARBA00022898"/>
    </source>
</evidence>
<name>A0AA37UI32_9MICO</name>
<dbReference type="AlphaFoldDB" id="A0AA37UI32"/>
<dbReference type="InterPro" id="IPR029066">
    <property type="entry name" value="PLP-binding_barrel"/>
</dbReference>
<evidence type="ECO:0000256" key="5">
    <source>
        <dbReference type="PIRSR" id="PIRSR600821-50"/>
    </source>
</evidence>
<feature type="active site" description="Proton acceptor; specific for L-alanine" evidence="4">
    <location>
        <position position="260"/>
    </location>
</feature>
<dbReference type="PANTHER" id="PTHR30511:SF0">
    <property type="entry name" value="ALANINE RACEMASE, CATABOLIC-RELATED"/>
    <property type="match status" value="1"/>
</dbReference>
<evidence type="ECO:0000256" key="3">
    <source>
        <dbReference type="ARBA" id="ARBA00023235"/>
    </source>
</evidence>
<dbReference type="PANTHER" id="PTHR30511">
    <property type="entry name" value="ALANINE RACEMASE"/>
    <property type="match status" value="1"/>
</dbReference>
<dbReference type="HAMAP" id="MF_01201">
    <property type="entry name" value="Ala_racemase"/>
    <property type="match status" value="1"/>
</dbReference>
<keyword evidence="3 4" id="KW-0413">Isomerase</keyword>
<evidence type="ECO:0000256" key="4">
    <source>
        <dbReference type="HAMAP-Rule" id="MF_01201"/>
    </source>
</evidence>
<evidence type="ECO:0000313" key="9">
    <source>
        <dbReference type="Proteomes" id="UP001157160"/>
    </source>
</evidence>
<dbReference type="PROSITE" id="PS00395">
    <property type="entry name" value="ALANINE_RACEMASE"/>
    <property type="match status" value="1"/>
</dbReference>
<dbReference type="GO" id="GO:0009252">
    <property type="term" value="P:peptidoglycan biosynthetic process"/>
    <property type="evidence" value="ECO:0007669"/>
    <property type="project" value="TreeGrafter"/>
</dbReference>
<dbReference type="PRINTS" id="PR00992">
    <property type="entry name" value="ALARACEMASE"/>
</dbReference>
<dbReference type="EMBL" id="BSUL01000001">
    <property type="protein sequence ID" value="GMA28181.1"/>
    <property type="molecule type" value="Genomic_DNA"/>
</dbReference>
<dbReference type="SUPFAM" id="SSF51419">
    <property type="entry name" value="PLP-binding barrel"/>
    <property type="match status" value="1"/>
</dbReference>
<dbReference type="RefSeq" id="WP_284231504.1">
    <property type="nucleotide sequence ID" value="NZ_BSUL01000001.1"/>
</dbReference>
<dbReference type="CDD" id="cd00430">
    <property type="entry name" value="PLPDE_III_AR"/>
    <property type="match status" value="1"/>
</dbReference>
<feature type="binding site" evidence="4 6">
    <location>
        <position position="308"/>
    </location>
    <ligand>
        <name>substrate</name>
    </ligand>
</feature>
<dbReference type="SUPFAM" id="SSF50621">
    <property type="entry name" value="Alanine racemase C-terminal domain-like"/>
    <property type="match status" value="1"/>
</dbReference>
<feature type="domain" description="Alanine racemase C-terminal" evidence="7">
    <location>
        <begin position="239"/>
        <end position="366"/>
    </location>
</feature>
<comment type="catalytic activity">
    <reaction evidence="4">
        <text>L-alanine = D-alanine</text>
        <dbReference type="Rhea" id="RHEA:20249"/>
        <dbReference type="ChEBI" id="CHEBI:57416"/>
        <dbReference type="ChEBI" id="CHEBI:57972"/>
        <dbReference type="EC" id="5.1.1.1"/>
    </reaction>
</comment>
<dbReference type="GO" id="GO:0005829">
    <property type="term" value="C:cytosol"/>
    <property type="evidence" value="ECO:0007669"/>
    <property type="project" value="TreeGrafter"/>
</dbReference>
<feature type="binding site" evidence="4 6">
    <location>
        <position position="130"/>
    </location>
    <ligand>
        <name>substrate</name>
    </ligand>
</feature>
<comment type="similarity">
    <text evidence="4">Belongs to the alanine racemase family.</text>
</comment>
<dbReference type="Pfam" id="PF00842">
    <property type="entry name" value="Ala_racemase_C"/>
    <property type="match status" value="1"/>
</dbReference>
<organism evidence="8 9">
    <name type="scientific">Arenivirga flava</name>
    <dbReference type="NCBI Taxonomy" id="1930060"/>
    <lineage>
        <taxon>Bacteria</taxon>
        <taxon>Bacillati</taxon>
        <taxon>Actinomycetota</taxon>
        <taxon>Actinomycetes</taxon>
        <taxon>Micrococcales</taxon>
        <taxon>Microbacteriaceae</taxon>
        <taxon>Arenivirga</taxon>
    </lineage>
</organism>
<proteinExistence type="inferred from homology"/>
<keyword evidence="2 4" id="KW-0663">Pyridoxal phosphate</keyword>
<dbReference type="Proteomes" id="UP001157160">
    <property type="component" value="Unassembled WGS sequence"/>
</dbReference>
<dbReference type="Gene3D" id="3.20.20.10">
    <property type="entry name" value="Alanine racemase"/>
    <property type="match status" value="1"/>
</dbReference>
<evidence type="ECO:0000256" key="6">
    <source>
        <dbReference type="PIRSR" id="PIRSR600821-52"/>
    </source>
</evidence>
<dbReference type="InterPro" id="IPR001608">
    <property type="entry name" value="Ala_racemase_N"/>
</dbReference>
<gene>
    <name evidence="8" type="primary">alr</name>
    <name evidence="8" type="ORF">GCM10025874_14340</name>
</gene>
<evidence type="ECO:0000259" key="7">
    <source>
        <dbReference type="SMART" id="SM01005"/>
    </source>
</evidence>
<dbReference type="InterPro" id="IPR000821">
    <property type="entry name" value="Ala_racemase"/>
</dbReference>
<dbReference type="InterPro" id="IPR009006">
    <property type="entry name" value="Ala_racemase/Decarboxylase_C"/>
</dbReference>
<dbReference type="GO" id="GO:0030170">
    <property type="term" value="F:pyridoxal phosphate binding"/>
    <property type="evidence" value="ECO:0007669"/>
    <property type="project" value="UniProtKB-UniRule"/>
</dbReference>
<comment type="cofactor">
    <cofactor evidence="1 4 5">
        <name>pyridoxal 5'-phosphate</name>
        <dbReference type="ChEBI" id="CHEBI:597326"/>
    </cofactor>
</comment>
<dbReference type="InterPro" id="IPR020622">
    <property type="entry name" value="Ala_racemase_pyridoxalP-BS"/>
</dbReference>
<dbReference type="EC" id="5.1.1.1" evidence="4"/>
<sequence length="369" mass="38025">MSLQPGREARIDLDAIEHNTRLLRERVGTAHAMAVVKADGYGHGAVETARAALRGGADHLGVVDLVEALALRAAGVTAPVLAWIHDPQPDFTAAAAADVELGLGTAAMLEAAASAGVPSVQLKLDTGLGRNGVAEAEWPALFARAAAIERSGGPRIRGLFSHLAGAGEHEDRAQLAAFERALGLAEEAGLRPELRHLAATAGALFLPEARLDLVRLGIGLYGHSPVAGITGAELGLRPAMRLSAPVVAVKRVPAGHGVSYGFTHRTSRESTLALVPLGYADGVPRQASGSGPVRVGGRTFPVAGRIAMDQLVLDVGDHPVAVGDIAVLFGDPAGGEPGARDWADAAGTIDYEIVTRIGPRVPRRYEGGA</sequence>
<dbReference type="InterPro" id="IPR011079">
    <property type="entry name" value="Ala_racemase_C"/>
</dbReference>
<dbReference type="GO" id="GO:0030632">
    <property type="term" value="P:D-alanine biosynthetic process"/>
    <property type="evidence" value="ECO:0007669"/>
    <property type="project" value="UniProtKB-UniRule"/>
</dbReference>
<comment type="pathway">
    <text evidence="4">Amino-acid biosynthesis; D-alanine biosynthesis; D-alanine from L-alanine: step 1/1.</text>
</comment>